<organism evidence="1 2">
    <name type="scientific">Leekyejoonella antrihumi</name>
    <dbReference type="NCBI Taxonomy" id="1660198"/>
    <lineage>
        <taxon>Bacteria</taxon>
        <taxon>Bacillati</taxon>
        <taxon>Actinomycetota</taxon>
        <taxon>Actinomycetes</taxon>
        <taxon>Micrococcales</taxon>
        <taxon>Dermacoccaceae</taxon>
        <taxon>Leekyejoonella</taxon>
    </lineage>
</organism>
<dbReference type="RefSeq" id="WP_146321344.1">
    <property type="nucleotide sequence ID" value="NZ_VCQV01000075.1"/>
</dbReference>
<gene>
    <name evidence="1" type="ORF">FGL98_24220</name>
</gene>
<name>A0A563DQK0_9MICO</name>
<proteinExistence type="predicted"/>
<dbReference type="OrthoDB" id="1093631at2"/>
<keyword evidence="2" id="KW-1185">Reference proteome</keyword>
<accession>A0A563DQK0</accession>
<dbReference type="EMBL" id="VCQV01000075">
    <property type="protein sequence ID" value="TWP32449.1"/>
    <property type="molecule type" value="Genomic_DNA"/>
</dbReference>
<dbReference type="Proteomes" id="UP000320244">
    <property type="component" value="Unassembled WGS sequence"/>
</dbReference>
<reference evidence="1 2" key="2">
    <citation type="submission" date="2019-08" db="EMBL/GenBank/DDBJ databases">
        <title>Jejuicoccus antrihumi gen. nov., sp. nov., a new member of the family Dermacoccaceae isolated from a cave.</title>
        <authorList>
            <person name="Schumann P."/>
            <person name="Kim I.S."/>
        </authorList>
    </citation>
    <scope>NUCLEOTIDE SEQUENCE [LARGE SCALE GENOMIC DNA]</scope>
    <source>
        <strain evidence="1 2">C5-26</strain>
    </source>
</reference>
<dbReference type="AlphaFoldDB" id="A0A563DQK0"/>
<protein>
    <submittedName>
        <fullName evidence="1">Uncharacterized protein</fullName>
    </submittedName>
</protein>
<evidence type="ECO:0000313" key="2">
    <source>
        <dbReference type="Proteomes" id="UP000320244"/>
    </source>
</evidence>
<comment type="caution">
    <text evidence="1">The sequence shown here is derived from an EMBL/GenBank/DDBJ whole genome shotgun (WGS) entry which is preliminary data.</text>
</comment>
<reference evidence="1 2" key="1">
    <citation type="submission" date="2019-05" db="EMBL/GenBank/DDBJ databases">
        <authorList>
            <person name="Lee S.D."/>
        </authorList>
    </citation>
    <scope>NUCLEOTIDE SEQUENCE [LARGE SCALE GENOMIC DNA]</scope>
    <source>
        <strain evidence="1 2">C5-26</strain>
    </source>
</reference>
<evidence type="ECO:0000313" key="1">
    <source>
        <dbReference type="EMBL" id="TWP32449.1"/>
    </source>
</evidence>
<sequence>MASELQRPHVHKFAESCSTRRPEMNRLQKSFYTVDEVVNHQVRPPWLALQSLDIVFRGHSLAAVEYQGVQHSSPVDFFGGRRRSKISSYGMRSSVPCARRTACT</sequence>